<proteinExistence type="predicted"/>
<evidence type="ECO:0000313" key="1">
    <source>
        <dbReference type="EMBL" id="MEY2251467.1"/>
    </source>
</evidence>
<evidence type="ECO:0000313" key="2">
    <source>
        <dbReference type="Proteomes" id="UP001562178"/>
    </source>
</evidence>
<reference evidence="1 2" key="1">
    <citation type="journal article" date="2016" name="Int. J. Syst. Evol. Microbiol.">
        <title>Description of Comamonas sediminis sp. nov., isolated from lagoon sediments.</title>
        <authorList>
            <person name="Subhash Y."/>
            <person name="Bang J.J."/>
            <person name="You T.H."/>
            <person name="Lee S.S."/>
        </authorList>
    </citation>
    <scope>NUCLEOTIDE SEQUENCE [LARGE SCALE GENOMIC DNA]</scope>
    <source>
        <strain evidence="1 2">JCM 31169</strain>
    </source>
</reference>
<sequence length="112" mass="11974">MKTLKQLQGLATDKVAKAIEADAGESLPGLREALAEAKAGQYGAVHTPKQIAARKPGRPAGSVKVAAKVSTTLRLDPDVLEAFKSQGAGWQTRINDVLREDLKHGRIHRAKV</sequence>
<dbReference type="Proteomes" id="UP001562178">
    <property type="component" value="Unassembled WGS sequence"/>
</dbReference>
<name>A0ABV4B265_9BURK</name>
<dbReference type="Pfam" id="PF14384">
    <property type="entry name" value="BrnA_antitoxin"/>
    <property type="match status" value="1"/>
</dbReference>
<accession>A0ABV4B265</accession>
<gene>
    <name evidence="1" type="ORF">AB7A72_10660</name>
</gene>
<dbReference type="RefSeq" id="WP_369459910.1">
    <property type="nucleotide sequence ID" value="NZ_JBGBDC010000004.1"/>
</dbReference>
<dbReference type="EMBL" id="JBGBDC010000004">
    <property type="protein sequence ID" value="MEY2251467.1"/>
    <property type="molecule type" value="Genomic_DNA"/>
</dbReference>
<organism evidence="1 2">
    <name type="scientific">Comamonas sediminis</name>
    <dbReference type="NCBI Taxonomy" id="1783360"/>
    <lineage>
        <taxon>Bacteria</taxon>
        <taxon>Pseudomonadati</taxon>
        <taxon>Pseudomonadota</taxon>
        <taxon>Betaproteobacteria</taxon>
        <taxon>Burkholderiales</taxon>
        <taxon>Comamonadaceae</taxon>
        <taxon>Comamonas</taxon>
    </lineage>
</organism>
<protein>
    <submittedName>
        <fullName evidence="1">BrnA antitoxin family protein</fullName>
    </submittedName>
</protein>
<keyword evidence="2" id="KW-1185">Reference proteome</keyword>
<dbReference type="InterPro" id="IPR025528">
    <property type="entry name" value="BrnA_antitoxin"/>
</dbReference>
<comment type="caution">
    <text evidence="1">The sequence shown here is derived from an EMBL/GenBank/DDBJ whole genome shotgun (WGS) entry which is preliminary data.</text>
</comment>